<dbReference type="SUPFAM" id="SSF47473">
    <property type="entry name" value="EF-hand"/>
    <property type="match status" value="1"/>
</dbReference>
<dbReference type="CDD" id="cd16182">
    <property type="entry name" value="EFh_PEF_Group_II_CAPN_like"/>
    <property type="match status" value="1"/>
</dbReference>
<dbReference type="InterPro" id="IPR011992">
    <property type="entry name" value="EF-hand-dom_pair"/>
</dbReference>
<reference evidence="10 11" key="1">
    <citation type="submission" date="2024-02" db="EMBL/GenBank/DDBJ databases">
        <title>Chromosome-scale genome assembly of the rough periwinkle Littorina saxatilis.</title>
        <authorList>
            <person name="De Jode A."/>
            <person name="Faria R."/>
            <person name="Formenti G."/>
            <person name="Sims Y."/>
            <person name="Smith T.P."/>
            <person name="Tracey A."/>
            <person name="Wood J.M.D."/>
            <person name="Zagrodzka Z.B."/>
            <person name="Johannesson K."/>
            <person name="Butlin R.K."/>
            <person name="Leder E.H."/>
        </authorList>
    </citation>
    <scope>NUCLEOTIDE SEQUENCE [LARGE SCALE GENOMIC DNA]</scope>
    <source>
        <strain evidence="10">Snail1</strain>
        <tissue evidence="10">Muscle</tissue>
    </source>
</reference>
<feature type="active site" evidence="6 7">
    <location>
        <position position="248"/>
    </location>
</feature>
<dbReference type="CDD" id="cd00214">
    <property type="entry name" value="Calpain_III"/>
    <property type="match status" value="1"/>
</dbReference>
<dbReference type="InterPro" id="IPR022683">
    <property type="entry name" value="Calpain_III"/>
</dbReference>
<keyword evidence="4 7" id="KW-0788">Thiol protease</keyword>
<comment type="caution">
    <text evidence="10">The sequence shown here is derived from an EMBL/GenBank/DDBJ whole genome shotgun (WGS) entry which is preliminary data.</text>
</comment>
<dbReference type="InterPro" id="IPR022682">
    <property type="entry name" value="Calpain_domain_III"/>
</dbReference>
<dbReference type="PROSITE" id="PS00139">
    <property type="entry name" value="THIOL_PROTEASE_CYS"/>
    <property type="match status" value="1"/>
</dbReference>
<dbReference type="InterPro" id="IPR018247">
    <property type="entry name" value="EF_Hand_1_Ca_BS"/>
</dbReference>
<dbReference type="Gene3D" id="3.90.70.10">
    <property type="entry name" value="Cysteine proteinases"/>
    <property type="match status" value="1"/>
</dbReference>
<dbReference type="SUPFAM" id="SSF54001">
    <property type="entry name" value="Cysteine proteinases"/>
    <property type="match status" value="1"/>
</dbReference>
<evidence type="ECO:0000259" key="8">
    <source>
        <dbReference type="PROSITE" id="PS50203"/>
    </source>
</evidence>
<dbReference type="EMBL" id="JBAMIC010000002">
    <property type="protein sequence ID" value="KAK7113572.1"/>
    <property type="molecule type" value="Genomic_DNA"/>
</dbReference>
<dbReference type="PANTHER" id="PTHR10183:SF433">
    <property type="entry name" value="CALPAIN-A-RELATED"/>
    <property type="match status" value="1"/>
</dbReference>
<dbReference type="Proteomes" id="UP001374579">
    <property type="component" value="Unassembled WGS sequence"/>
</dbReference>
<dbReference type="GO" id="GO:0005737">
    <property type="term" value="C:cytoplasm"/>
    <property type="evidence" value="ECO:0007669"/>
    <property type="project" value="TreeGrafter"/>
</dbReference>
<dbReference type="Gene3D" id="2.60.120.380">
    <property type="match status" value="1"/>
</dbReference>
<comment type="similarity">
    <text evidence="1">Belongs to the peptidase C2 family.</text>
</comment>
<evidence type="ECO:0000256" key="3">
    <source>
        <dbReference type="ARBA" id="ARBA00022801"/>
    </source>
</evidence>
<dbReference type="PROSITE" id="PS50222">
    <property type="entry name" value="EF_HAND_2"/>
    <property type="match status" value="1"/>
</dbReference>
<feature type="domain" description="EF-hand" evidence="9">
    <location>
        <begin position="581"/>
        <end position="616"/>
    </location>
</feature>
<dbReference type="GO" id="GO:0004198">
    <property type="term" value="F:calcium-dependent cysteine-type endopeptidase activity"/>
    <property type="evidence" value="ECO:0007669"/>
    <property type="project" value="InterPro"/>
</dbReference>
<sequence>MAVRDNNNRRHVDFRTIRSQLVGSGAYYADPDFPPVSRSLYFSGRVPRDLGHVVWKRPKDLFRNPLFMSKGAQRHDLDQGAIGNCWFVAAAATLAVGHKKMFERVVPPDQEFDQNYAGIFHFNFWWYGKWVEVLVDDYLPTDGQRLIYCHNRERPNEFWSALLEKAYAKLRGCYEGMDGGKLQDAMVDLTGGISEVIDLKDKTNIPADLYTLLNRSHLMKSLQGGSIYRPDGSSESEIEMANGLYMGHAYSITKFQQLKTRQGLVRLLRLRNPWGRREWKGAWSDNSQEMLRLPEQIKEEMRIRNRDEGEFWISYEDFVRNFDEIQLCHLQIDAMIEEMEDNSFQQKWNVTVYHDEWIRGVTAGGCGNAPHQRLYWNNPQFYVELKKPDSVNNQGGDCTLIVSLMEKEKDNQSKTAIGFDIYKLKHPDHRPLNDQRAPKNALILSKRSGTYVFYREVTKRFELPPGHYVVIPATFNPHEEAKFMLRIFTETFIESSVMEDEEEKPTVLSPKDYVSDLFHKYCGPDNRLDPSELQKFLTVVSEEDIKQKLNFNLEQCRSLLPMMDSDSTGRLEYHEAKKLWKEIKAYREVFLQFDKDRTKSVDTFELTNMFSKLGFPVSRSVLTAIVRRYGDRDNRISLEDFIVVIVRLIQLFNVYNKQEGRSSRTGVAEFNRNEFLQHTMYL</sequence>
<keyword evidence="3 7" id="KW-0378">Hydrolase</keyword>
<evidence type="ECO:0000256" key="7">
    <source>
        <dbReference type="PROSITE-ProRule" id="PRU00239"/>
    </source>
</evidence>
<feature type="active site" evidence="6 7">
    <location>
        <position position="85"/>
    </location>
</feature>
<dbReference type="FunFam" id="3.90.70.10:FF:000001">
    <property type="entry name" value="Calpain-1 catalytic subunit"/>
    <property type="match status" value="1"/>
</dbReference>
<dbReference type="PANTHER" id="PTHR10183">
    <property type="entry name" value="CALPAIN"/>
    <property type="match status" value="1"/>
</dbReference>
<evidence type="ECO:0000256" key="5">
    <source>
        <dbReference type="ARBA" id="ARBA00022837"/>
    </source>
</evidence>
<dbReference type="SUPFAM" id="SSF49758">
    <property type="entry name" value="Calpain large subunit, middle domain (domain III)"/>
    <property type="match status" value="1"/>
</dbReference>
<evidence type="ECO:0000259" key="9">
    <source>
        <dbReference type="PROSITE" id="PS50222"/>
    </source>
</evidence>
<dbReference type="Pfam" id="PF01067">
    <property type="entry name" value="Calpain_III"/>
    <property type="match status" value="1"/>
</dbReference>
<dbReference type="InterPro" id="IPR036213">
    <property type="entry name" value="Calpain_III_sf"/>
</dbReference>
<dbReference type="GO" id="GO:0006508">
    <property type="term" value="P:proteolysis"/>
    <property type="evidence" value="ECO:0007669"/>
    <property type="project" value="UniProtKB-KW"/>
</dbReference>
<evidence type="ECO:0000256" key="4">
    <source>
        <dbReference type="ARBA" id="ARBA00022807"/>
    </source>
</evidence>
<dbReference type="InterPro" id="IPR033883">
    <property type="entry name" value="C2_III"/>
</dbReference>
<feature type="active site" evidence="6 7">
    <location>
        <position position="272"/>
    </location>
</feature>
<keyword evidence="11" id="KW-1185">Reference proteome</keyword>
<dbReference type="InterPro" id="IPR002048">
    <property type="entry name" value="EF_hand_dom"/>
</dbReference>
<organism evidence="10 11">
    <name type="scientific">Littorina saxatilis</name>
    <dbReference type="NCBI Taxonomy" id="31220"/>
    <lineage>
        <taxon>Eukaryota</taxon>
        <taxon>Metazoa</taxon>
        <taxon>Spiralia</taxon>
        <taxon>Lophotrochozoa</taxon>
        <taxon>Mollusca</taxon>
        <taxon>Gastropoda</taxon>
        <taxon>Caenogastropoda</taxon>
        <taxon>Littorinimorpha</taxon>
        <taxon>Littorinoidea</taxon>
        <taxon>Littorinidae</taxon>
        <taxon>Littorina</taxon>
    </lineage>
</organism>
<dbReference type="CDD" id="cd00044">
    <property type="entry name" value="CysPc"/>
    <property type="match status" value="1"/>
</dbReference>
<dbReference type="PROSITE" id="PS00018">
    <property type="entry name" value="EF_HAND_1"/>
    <property type="match status" value="1"/>
</dbReference>
<dbReference type="InterPro" id="IPR000169">
    <property type="entry name" value="Pept_cys_AS"/>
</dbReference>
<dbReference type="InterPro" id="IPR022684">
    <property type="entry name" value="Calpain_cysteine_protease"/>
</dbReference>
<dbReference type="InterPro" id="IPR001300">
    <property type="entry name" value="Peptidase_C2_calpain_cat"/>
</dbReference>
<keyword evidence="5" id="KW-0106">Calcium</keyword>
<dbReference type="PROSITE" id="PS50203">
    <property type="entry name" value="CALPAIN_CAT"/>
    <property type="match status" value="1"/>
</dbReference>
<keyword evidence="2 7" id="KW-0645">Protease</keyword>
<dbReference type="Pfam" id="PF00648">
    <property type="entry name" value="Peptidase_C2"/>
    <property type="match status" value="1"/>
</dbReference>
<evidence type="ECO:0000313" key="11">
    <source>
        <dbReference type="Proteomes" id="UP001374579"/>
    </source>
</evidence>
<evidence type="ECO:0000256" key="1">
    <source>
        <dbReference type="ARBA" id="ARBA00007623"/>
    </source>
</evidence>
<dbReference type="AlphaFoldDB" id="A0AAN9BXD2"/>
<dbReference type="SMART" id="SM00720">
    <property type="entry name" value="calpain_III"/>
    <property type="match status" value="1"/>
</dbReference>
<evidence type="ECO:0000256" key="6">
    <source>
        <dbReference type="PIRSR" id="PIRSR622684-1"/>
    </source>
</evidence>
<evidence type="ECO:0000313" key="10">
    <source>
        <dbReference type="EMBL" id="KAK7113572.1"/>
    </source>
</evidence>
<evidence type="ECO:0000256" key="2">
    <source>
        <dbReference type="ARBA" id="ARBA00022670"/>
    </source>
</evidence>
<dbReference type="GO" id="GO:0005509">
    <property type="term" value="F:calcium ion binding"/>
    <property type="evidence" value="ECO:0007669"/>
    <property type="project" value="InterPro"/>
</dbReference>
<feature type="domain" description="Calpain catalytic" evidence="8">
    <location>
        <begin position="27"/>
        <end position="331"/>
    </location>
</feature>
<name>A0AAN9BXD2_9CAEN</name>
<dbReference type="InterPro" id="IPR038765">
    <property type="entry name" value="Papain-like_cys_pep_sf"/>
</dbReference>
<dbReference type="SMART" id="SM00230">
    <property type="entry name" value="CysPc"/>
    <property type="match status" value="1"/>
</dbReference>
<gene>
    <name evidence="10" type="ORF">V1264_012835</name>
</gene>
<proteinExistence type="inferred from homology"/>
<dbReference type="PRINTS" id="PR00704">
    <property type="entry name" value="CALPAIN"/>
</dbReference>
<protein>
    <submittedName>
        <fullName evidence="10">Uncharacterized protein</fullName>
    </submittedName>
</protein>
<accession>A0AAN9BXD2</accession>
<dbReference type="Gene3D" id="1.10.238.10">
    <property type="entry name" value="EF-hand"/>
    <property type="match status" value="1"/>
</dbReference>